<proteinExistence type="predicted"/>
<comment type="caution">
    <text evidence="2">The sequence shown here is derived from an EMBL/GenBank/DDBJ whole genome shotgun (WGS) entry which is preliminary data.</text>
</comment>
<dbReference type="AlphaFoldDB" id="A0AA39WYS7"/>
<name>A0AA39WYS7_9PEZI</name>
<dbReference type="InterPro" id="IPR052895">
    <property type="entry name" value="HetReg/Transcr_Mod"/>
</dbReference>
<sequence length="499" mass="55777">MEHIFKNAAAATLLVGDYIDDPSPPTYKSFDPEIPLGSQFGVESTFTLIQKLAEDHHLFYYESPHRRADPLPPKPLKLRHDYTQGILSLITQPWWSRIWTVQEAVLPKNPATQYGSCHKLTELRKSSPPLEQLLRSFRDRTATDPRDMVYGLLGIVRGEDIPSGIQPDYTIGTDGLYSIVTRKVIQRRGDLCWLGPHRFEDGASLHRKSGLPSWVPDYTTVSEWITILEEVAPSAYWNPCDFRSVHLEPTDSPLVLPAAGICFDEVIAVSDVVAPCPRSTLFATMKKWTEISHSLGLWQTPYPPGDHKGTYEELWWMIAYRGLRMLLDDLDGEHFRPATMEDRDHIEEAIASPDGRLNGVMPHLLWWERFFVTRKGYIGLAGQNARVGDTVHVLVGGRQAAAASQQEPNHTSKDYGFVGDAFVLGIMEGGPLPSDNEGDKLEKHLLVNGIVCLGSAKHRTHRNLPVALNHCPSPDQSFKHPTPFTSHVPDHPSASPGTG</sequence>
<gene>
    <name evidence="2" type="ORF">B0T14DRAFT_495470</name>
</gene>
<feature type="region of interest" description="Disordered" evidence="1">
    <location>
        <begin position="474"/>
        <end position="499"/>
    </location>
</feature>
<dbReference type="Proteomes" id="UP001175000">
    <property type="component" value="Unassembled WGS sequence"/>
</dbReference>
<evidence type="ECO:0000313" key="3">
    <source>
        <dbReference type="Proteomes" id="UP001175000"/>
    </source>
</evidence>
<protein>
    <recommendedName>
        <fullName evidence="4">Heterokaryon incompatibility domain-containing protein</fullName>
    </recommendedName>
</protein>
<reference evidence="2" key="1">
    <citation type="submission" date="2023-06" db="EMBL/GenBank/DDBJ databases">
        <title>Genome-scale phylogeny and comparative genomics of the fungal order Sordariales.</title>
        <authorList>
            <consortium name="Lawrence Berkeley National Laboratory"/>
            <person name="Hensen N."/>
            <person name="Bonometti L."/>
            <person name="Westerberg I."/>
            <person name="Brannstrom I.O."/>
            <person name="Guillou S."/>
            <person name="Cros-Aarteil S."/>
            <person name="Calhoun S."/>
            <person name="Haridas S."/>
            <person name="Kuo A."/>
            <person name="Mondo S."/>
            <person name="Pangilinan J."/>
            <person name="Riley R."/>
            <person name="Labutti K."/>
            <person name="Andreopoulos B."/>
            <person name="Lipzen A."/>
            <person name="Chen C."/>
            <person name="Yanf M."/>
            <person name="Daum C."/>
            <person name="Ng V."/>
            <person name="Clum A."/>
            <person name="Steindorff A."/>
            <person name="Ohm R."/>
            <person name="Martin F."/>
            <person name="Silar P."/>
            <person name="Natvig D."/>
            <person name="Lalanne C."/>
            <person name="Gautier V."/>
            <person name="Ament-Velasquez S.L."/>
            <person name="Kruys A."/>
            <person name="Hutchinson M.I."/>
            <person name="Powell A.J."/>
            <person name="Barry K."/>
            <person name="Miller A.N."/>
            <person name="Grigoriev I.V."/>
            <person name="Debuchy R."/>
            <person name="Gladieux P."/>
            <person name="Thoren M.H."/>
            <person name="Johannesson H."/>
        </authorList>
    </citation>
    <scope>NUCLEOTIDE SEQUENCE</scope>
    <source>
        <strain evidence="2">CBS 606.72</strain>
    </source>
</reference>
<organism evidence="2 3">
    <name type="scientific">Immersiella caudata</name>
    <dbReference type="NCBI Taxonomy" id="314043"/>
    <lineage>
        <taxon>Eukaryota</taxon>
        <taxon>Fungi</taxon>
        <taxon>Dikarya</taxon>
        <taxon>Ascomycota</taxon>
        <taxon>Pezizomycotina</taxon>
        <taxon>Sordariomycetes</taxon>
        <taxon>Sordariomycetidae</taxon>
        <taxon>Sordariales</taxon>
        <taxon>Lasiosphaeriaceae</taxon>
        <taxon>Immersiella</taxon>
    </lineage>
</organism>
<dbReference type="PANTHER" id="PTHR24148:SF64">
    <property type="entry name" value="HETEROKARYON INCOMPATIBILITY DOMAIN-CONTAINING PROTEIN"/>
    <property type="match status" value="1"/>
</dbReference>
<evidence type="ECO:0008006" key="4">
    <source>
        <dbReference type="Google" id="ProtNLM"/>
    </source>
</evidence>
<dbReference type="EMBL" id="JAULSU010000003">
    <property type="protein sequence ID" value="KAK0624129.1"/>
    <property type="molecule type" value="Genomic_DNA"/>
</dbReference>
<accession>A0AA39WYS7</accession>
<keyword evidence="3" id="KW-1185">Reference proteome</keyword>
<evidence type="ECO:0000313" key="2">
    <source>
        <dbReference type="EMBL" id="KAK0624129.1"/>
    </source>
</evidence>
<dbReference type="PANTHER" id="PTHR24148">
    <property type="entry name" value="ANKYRIN REPEAT DOMAIN-CONTAINING PROTEIN 39 HOMOLOG-RELATED"/>
    <property type="match status" value="1"/>
</dbReference>
<evidence type="ECO:0000256" key="1">
    <source>
        <dbReference type="SAM" id="MobiDB-lite"/>
    </source>
</evidence>